<name>A0A2H1V5S0_SPOFR</name>
<dbReference type="AlphaFoldDB" id="A0A2H1V5S0"/>
<reference evidence="1" key="1">
    <citation type="submission" date="2016-07" db="EMBL/GenBank/DDBJ databases">
        <authorList>
            <person name="Bretaudeau A."/>
        </authorList>
    </citation>
    <scope>NUCLEOTIDE SEQUENCE</scope>
    <source>
        <strain evidence="1">Rice</strain>
        <tissue evidence="1">Whole body</tissue>
    </source>
</reference>
<sequence length="109" mass="11937">MTPPALGEARGSVILLLNRNHPVPMPAFRAGAPINPLGSPQPQISHQPYWASSILCINLRQSALYSRVSDHRSLWTGLLRWSSGCKCDYPTRGIGSSTKCRIVPSILDE</sequence>
<accession>A0A2H1V5S0</accession>
<protein>
    <submittedName>
        <fullName evidence="1">SFRICE_013710</fullName>
    </submittedName>
</protein>
<organism evidence="1">
    <name type="scientific">Spodoptera frugiperda</name>
    <name type="common">Fall armyworm</name>
    <dbReference type="NCBI Taxonomy" id="7108"/>
    <lineage>
        <taxon>Eukaryota</taxon>
        <taxon>Metazoa</taxon>
        <taxon>Ecdysozoa</taxon>
        <taxon>Arthropoda</taxon>
        <taxon>Hexapoda</taxon>
        <taxon>Insecta</taxon>
        <taxon>Pterygota</taxon>
        <taxon>Neoptera</taxon>
        <taxon>Endopterygota</taxon>
        <taxon>Lepidoptera</taxon>
        <taxon>Glossata</taxon>
        <taxon>Ditrysia</taxon>
        <taxon>Noctuoidea</taxon>
        <taxon>Noctuidae</taxon>
        <taxon>Amphipyrinae</taxon>
        <taxon>Spodoptera</taxon>
    </lineage>
</organism>
<evidence type="ECO:0000313" key="1">
    <source>
        <dbReference type="EMBL" id="SOQ35742.1"/>
    </source>
</evidence>
<dbReference type="EMBL" id="ODYU01000632">
    <property type="protein sequence ID" value="SOQ35742.1"/>
    <property type="molecule type" value="Genomic_DNA"/>
</dbReference>
<proteinExistence type="predicted"/>
<gene>
    <name evidence="1" type="ORF">SFRICE_013710</name>
</gene>